<comment type="caution">
    <text evidence="2">The sequence shown here is derived from an EMBL/GenBank/DDBJ whole genome shotgun (WGS) entry which is preliminary data.</text>
</comment>
<dbReference type="AlphaFoldDB" id="A0A2P8VLI3"/>
<name>A0A2P8VLI3_9ENTR</name>
<feature type="chain" id="PRO_5015134528" evidence="1">
    <location>
        <begin position="28"/>
        <end position="145"/>
    </location>
</feature>
<evidence type="ECO:0000256" key="1">
    <source>
        <dbReference type="SAM" id="SignalP"/>
    </source>
</evidence>
<evidence type="ECO:0000313" key="2">
    <source>
        <dbReference type="EMBL" id="PSN08421.1"/>
    </source>
</evidence>
<keyword evidence="3" id="KW-1185">Reference proteome</keyword>
<sequence>MGQQRSRLARGVMMATGALLFSAAIKAGEINSEPDCSAITDWPAQITQVRLNESGVAFPASTTITSTLVASMKMNEKQRRDLQRAGILDKQTLAMVGALYRQVYRITLLPPDSKAHIFITTTLASDEECSVALLSIAEIAQELTN</sequence>
<dbReference type="EMBL" id="PYEP01000003">
    <property type="protein sequence ID" value="PSN08421.1"/>
    <property type="molecule type" value="Genomic_DNA"/>
</dbReference>
<dbReference type="STRING" id="1388748.GCA_000463155_02884"/>
<feature type="signal peptide" evidence="1">
    <location>
        <begin position="1"/>
        <end position="27"/>
    </location>
</feature>
<keyword evidence="1" id="KW-0732">Signal</keyword>
<organism evidence="2 3">
    <name type="scientific">Siccibacter turicensis</name>
    <dbReference type="NCBI Taxonomy" id="357233"/>
    <lineage>
        <taxon>Bacteria</taxon>
        <taxon>Pseudomonadati</taxon>
        <taxon>Pseudomonadota</taxon>
        <taxon>Gammaproteobacteria</taxon>
        <taxon>Enterobacterales</taxon>
        <taxon>Enterobacteriaceae</taxon>
        <taxon>Siccibacter</taxon>
    </lineage>
</organism>
<dbReference type="RefSeq" id="WP_106877058.1">
    <property type="nucleotide sequence ID" value="NZ_PYEP01000003.1"/>
</dbReference>
<evidence type="ECO:0000313" key="3">
    <source>
        <dbReference type="Proteomes" id="UP000240212"/>
    </source>
</evidence>
<proteinExistence type="predicted"/>
<dbReference type="Proteomes" id="UP000240212">
    <property type="component" value="Unassembled WGS sequence"/>
</dbReference>
<dbReference type="OrthoDB" id="6459416at2"/>
<protein>
    <submittedName>
        <fullName evidence="2">Uncharacterized protein</fullName>
    </submittedName>
</protein>
<accession>A0A2P8VLI3</accession>
<reference evidence="2 3" key="1">
    <citation type="submission" date="2018-03" db="EMBL/GenBank/DDBJ databases">
        <title>Draft genome sequence of the first documented clinical Siccibacter turicensis isolate in Austria.</title>
        <authorList>
            <person name="Lepuschitz S."/>
            <person name="Pekard-Amenitsch S."/>
            <person name="Haunold R."/>
            <person name="Schill S."/>
            <person name="Mach R."/>
            <person name="Allerberger F."/>
            <person name="Ruppitsch W."/>
            <person name="Forsythe S.J."/>
        </authorList>
    </citation>
    <scope>NUCLEOTIDE SEQUENCE [LARGE SCALE GENOMIC DNA]</scope>
    <source>
        <strain evidence="2 3">6100069499-17</strain>
    </source>
</reference>
<gene>
    <name evidence="2" type="ORF">C7G83_09650</name>
</gene>